<feature type="binding site" evidence="2">
    <location>
        <position position="155"/>
    </location>
    <ligand>
        <name>Zn(2+)</name>
        <dbReference type="ChEBI" id="CHEBI:29105"/>
        <note>catalytic</note>
    </ligand>
</feature>
<dbReference type="InterPro" id="IPR034035">
    <property type="entry name" value="Astacin-like_dom"/>
</dbReference>
<feature type="binding site" evidence="2">
    <location>
        <position position="165"/>
    </location>
    <ligand>
        <name>Zn(2+)</name>
        <dbReference type="ChEBI" id="CHEBI:29105"/>
        <note>catalytic</note>
    </ligand>
</feature>
<accession>A0A183CUS8</accession>
<comment type="caution">
    <text evidence="2">Lacks conserved residue(s) required for the propagation of feature annotation.</text>
</comment>
<proteinExistence type="predicted"/>
<evidence type="ECO:0000256" key="2">
    <source>
        <dbReference type="PROSITE-ProRule" id="PRU01211"/>
    </source>
</evidence>
<dbReference type="Pfam" id="PF01400">
    <property type="entry name" value="Astacin"/>
    <property type="match status" value="2"/>
</dbReference>
<dbReference type="PANTHER" id="PTHR10127">
    <property type="entry name" value="DISCOIDIN, CUB, EGF, LAMININ , AND ZINC METALLOPROTEASE DOMAIN CONTAINING"/>
    <property type="match status" value="1"/>
</dbReference>
<dbReference type="SMART" id="SM00235">
    <property type="entry name" value="ZnMc"/>
    <property type="match status" value="1"/>
</dbReference>
<feature type="active site" evidence="2">
    <location>
        <position position="156"/>
    </location>
</feature>
<feature type="binding site" evidence="2">
    <location>
        <position position="159"/>
    </location>
    <ligand>
        <name>Zn(2+)</name>
        <dbReference type="ChEBI" id="CHEBI:29105"/>
        <note>catalytic</note>
    </ligand>
</feature>
<dbReference type="PANTHER" id="PTHR10127:SF898">
    <property type="entry name" value="ZINC METALLOPROTEINASE NAS-30"/>
    <property type="match status" value="1"/>
</dbReference>
<dbReference type="GO" id="GO:0004222">
    <property type="term" value="F:metalloendopeptidase activity"/>
    <property type="evidence" value="ECO:0007669"/>
    <property type="project" value="UniProtKB-UniRule"/>
</dbReference>
<name>A0A183CUS8_9BILA</name>
<keyword evidence="1" id="KW-1015">Disulfide bond</keyword>
<keyword evidence="2" id="KW-0862">Zinc</keyword>
<reference evidence="4" key="1">
    <citation type="submission" date="2016-06" db="UniProtKB">
        <authorList>
            <consortium name="WormBaseParasite"/>
        </authorList>
    </citation>
    <scope>IDENTIFICATION</scope>
</reference>
<feature type="domain" description="Peptidase M12A" evidence="3">
    <location>
        <begin position="96"/>
        <end position="257"/>
    </location>
</feature>
<sequence length="310" mass="36514">LYRRRWNQEDSENVRELLRGFLRLTADVPLTPKRRSNFASQPIKYKIVDRTEYAVNKRILNDVFETDLVLTTPQMRKIISDFQQQRTRKTRRNKRKAIAGDSFRWPRQTVPYFLKETDREWRRLVIEGMNKWERETCVHFKERTDEKDYGGIVAHELGHTLGFWHEQSRPDRDKFININEDHIYPGTKGNFEKRNDIAVLDTPYDFGSVMHYGPQAFTNDYHYVTIETKDHRFQHTIGQRNDLSFIDIKEANRLYCSDKCKVKLNCLHGGYENPRNCAVCKCPTGIAGIRCESIPRSSGKLCSTSYAPVL</sequence>
<keyword evidence="2" id="KW-0479">Metal-binding</keyword>
<dbReference type="InterPro" id="IPR006026">
    <property type="entry name" value="Peptidase_Metallo"/>
</dbReference>
<dbReference type="GO" id="GO:0006508">
    <property type="term" value="P:proteolysis"/>
    <property type="evidence" value="ECO:0007669"/>
    <property type="project" value="UniProtKB-KW"/>
</dbReference>
<dbReference type="CDD" id="cd04280">
    <property type="entry name" value="ZnMc_astacin_like"/>
    <property type="match status" value="1"/>
</dbReference>
<dbReference type="Gene3D" id="3.40.390.10">
    <property type="entry name" value="Collagenase (Catalytic Domain)"/>
    <property type="match status" value="2"/>
</dbReference>
<protein>
    <submittedName>
        <fullName evidence="4">ZnMc domain-containing protein</fullName>
    </submittedName>
</protein>
<keyword evidence="2" id="KW-0378">Hydrolase</keyword>
<organism evidence="4">
    <name type="scientific">Gongylonema pulchrum</name>
    <dbReference type="NCBI Taxonomy" id="637853"/>
    <lineage>
        <taxon>Eukaryota</taxon>
        <taxon>Metazoa</taxon>
        <taxon>Ecdysozoa</taxon>
        <taxon>Nematoda</taxon>
        <taxon>Chromadorea</taxon>
        <taxon>Rhabditida</taxon>
        <taxon>Spirurina</taxon>
        <taxon>Spiruromorpha</taxon>
        <taxon>Spiruroidea</taxon>
        <taxon>Gongylonematidae</taxon>
        <taxon>Gongylonema</taxon>
    </lineage>
</organism>
<keyword evidence="2" id="KW-0645">Protease</keyword>
<dbReference type="InterPro" id="IPR024079">
    <property type="entry name" value="MetalloPept_cat_dom_sf"/>
</dbReference>
<dbReference type="GO" id="GO:0008270">
    <property type="term" value="F:zinc ion binding"/>
    <property type="evidence" value="ECO:0007669"/>
    <property type="project" value="UniProtKB-UniRule"/>
</dbReference>
<evidence type="ECO:0000256" key="1">
    <source>
        <dbReference type="ARBA" id="ARBA00023157"/>
    </source>
</evidence>
<comment type="cofactor">
    <cofactor evidence="2">
        <name>Zn(2+)</name>
        <dbReference type="ChEBI" id="CHEBI:29105"/>
    </cofactor>
    <text evidence="2">Binds 1 zinc ion per subunit.</text>
</comment>
<dbReference type="AlphaFoldDB" id="A0A183CUS8"/>
<dbReference type="InterPro" id="IPR001506">
    <property type="entry name" value="Peptidase_M12A"/>
</dbReference>
<dbReference type="PROSITE" id="PS51864">
    <property type="entry name" value="ASTACIN"/>
    <property type="match status" value="1"/>
</dbReference>
<keyword evidence="2" id="KW-0482">Metalloprotease</keyword>
<evidence type="ECO:0000259" key="3">
    <source>
        <dbReference type="PROSITE" id="PS51864"/>
    </source>
</evidence>
<evidence type="ECO:0000313" key="4">
    <source>
        <dbReference type="WBParaSite" id="GPUH_0000021801-mRNA-1"/>
    </source>
</evidence>
<dbReference type="SUPFAM" id="SSF55486">
    <property type="entry name" value="Metalloproteases ('zincins'), catalytic domain"/>
    <property type="match status" value="1"/>
</dbReference>
<dbReference type="WBParaSite" id="GPUH_0000021801-mRNA-1">
    <property type="protein sequence ID" value="GPUH_0000021801-mRNA-1"/>
    <property type="gene ID" value="GPUH_0000021801"/>
</dbReference>